<organism evidence="8 9">
    <name type="scientific">Egibacter rhizosphaerae</name>
    <dbReference type="NCBI Taxonomy" id="1670831"/>
    <lineage>
        <taxon>Bacteria</taxon>
        <taxon>Bacillati</taxon>
        <taxon>Actinomycetota</taxon>
        <taxon>Nitriliruptoria</taxon>
        <taxon>Egibacterales</taxon>
        <taxon>Egibacteraceae</taxon>
        <taxon>Egibacter</taxon>
    </lineage>
</organism>
<dbReference type="SUPFAM" id="SSF161098">
    <property type="entry name" value="MetI-like"/>
    <property type="match status" value="1"/>
</dbReference>
<sequence>MAGGARRRPPWPAYRSEAMASEVATQGEGPSGPPGSRGSRGLGDRVASFVDRHVVGVFVSPGVAFVVVMMAFPVAYTLYLSVHEWVGGIDQPPQFVGLDNFQRLLEDQRFLLALGRTFLFTGVAITFQTVLGVAIAVFLHREFRARGMIRSIMLMPMIATPVAIALIFRLMFQPQLGILNDILTSIGMPPLAWTSSASTALWSLAAVDVWEWTPLIALITLAGLSALPEEPLEAASVDGANGWQRFWFVILPMVRPVVIIAVVFRLIEALKTFDIILVITQGGPGFATETLNIYVYNTTFQYMRFGYSAAMLIVYFLVVLGCAVLLLRFRRAKD</sequence>
<accession>A0A411YE39</accession>
<evidence type="ECO:0000256" key="4">
    <source>
        <dbReference type="ARBA" id="ARBA00023136"/>
    </source>
</evidence>
<feature type="transmembrane region" description="Helical" evidence="5">
    <location>
        <begin position="247"/>
        <end position="267"/>
    </location>
</feature>
<keyword evidence="3 5" id="KW-1133">Transmembrane helix</keyword>
<name>A0A411YE39_9ACTN</name>
<keyword evidence="4 5" id="KW-0472">Membrane</keyword>
<feature type="domain" description="ABC transmembrane type-1" evidence="7">
    <location>
        <begin position="114"/>
        <end position="326"/>
    </location>
</feature>
<dbReference type="GO" id="GO:0055085">
    <property type="term" value="P:transmembrane transport"/>
    <property type="evidence" value="ECO:0007669"/>
    <property type="project" value="InterPro"/>
</dbReference>
<evidence type="ECO:0000259" key="7">
    <source>
        <dbReference type="PROSITE" id="PS50928"/>
    </source>
</evidence>
<gene>
    <name evidence="8" type="ORF">ER308_07825</name>
</gene>
<evidence type="ECO:0000313" key="8">
    <source>
        <dbReference type="EMBL" id="QBI19468.1"/>
    </source>
</evidence>
<evidence type="ECO:0000256" key="6">
    <source>
        <dbReference type="SAM" id="MobiDB-lite"/>
    </source>
</evidence>
<proteinExistence type="inferred from homology"/>
<comment type="similarity">
    <text evidence="5">Belongs to the binding-protein-dependent transport system permease family.</text>
</comment>
<evidence type="ECO:0000313" key="9">
    <source>
        <dbReference type="Proteomes" id="UP000291469"/>
    </source>
</evidence>
<evidence type="ECO:0000256" key="5">
    <source>
        <dbReference type="RuleBase" id="RU363032"/>
    </source>
</evidence>
<dbReference type="CDD" id="cd06261">
    <property type="entry name" value="TM_PBP2"/>
    <property type="match status" value="1"/>
</dbReference>
<dbReference type="PROSITE" id="PS50928">
    <property type="entry name" value="ABC_TM1"/>
    <property type="match status" value="1"/>
</dbReference>
<dbReference type="Gene3D" id="1.10.3720.10">
    <property type="entry name" value="MetI-like"/>
    <property type="match status" value="1"/>
</dbReference>
<reference evidence="8 9" key="1">
    <citation type="submission" date="2019-01" db="EMBL/GenBank/DDBJ databases">
        <title>Egibacter rhizosphaerae EGI 80759T.</title>
        <authorList>
            <person name="Chen D.-D."/>
            <person name="Tian Y."/>
            <person name="Jiao J.-Y."/>
            <person name="Zhang X.-T."/>
            <person name="Zhang Y.-G."/>
            <person name="Zhang Y."/>
            <person name="Xiao M."/>
            <person name="Shu W.-S."/>
            <person name="Li W.-J."/>
        </authorList>
    </citation>
    <scope>NUCLEOTIDE SEQUENCE [LARGE SCALE GENOMIC DNA]</scope>
    <source>
        <strain evidence="8 9">EGI 80759</strain>
    </source>
</reference>
<evidence type="ECO:0000256" key="1">
    <source>
        <dbReference type="ARBA" id="ARBA00004141"/>
    </source>
</evidence>
<keyword evidence="2 5" id="KW-0812">Transmembrane</keyword>
<feature type="transmembrane region" description="Helical" evidence="5">
    <location>
        <begin position="151"/>
        <end position="172"/>
    </location>
</feature>
<comment type="subcellular location">
    <subcellularLocation>
        <location evidence="5">Cell membrane</location>
        <topology evidence="5">Multi-pass membrane protein</topology>
    </subcellularLocation>
    <subcellularLocation>
        <location evidence="1">Membrane</location>
        <topology evidence="1">Multi-pass membrane protein</topology>
    </subcellularLocation>
</comment>
<feature type="region of interest" description="Disordered" evidence="6">
    <location>
        <begin position="1"/>
        <end position="40"/>
    </location>
</feature>
<feature type="transmembrane region" description="Helical" evidence="5">
    <location>
        <begin position="305"/>
        <end position="327"/>
    </location>
</feature>
<evidence type="ECO:0000256" key="2">
    <source>
        <dbReference type="ARBA" id="ARBA00022692"/>
    </source>
</evidence>
<dbReference type="OrthoDB" id="34224at2"/>
<dbReference type="InterPro" id="IPR052730">
    <property type="entry name" value="Sugar_ABC_transporter"/>
</dbReference>
<dbReference type="EMBL" id="CP036402">
    <property type="protein sequence ID" value="QBI19468.1"/>
    <property type="molecule type" value="Genomic_DNA"/>
</dbReference>
<feature type="transmembrane region" description="Helical" evidence="5">
    <location>
        <begin position="118"/>
        <end position="139"/>
    </location>
</feature>
<dbReference type="InterPro" id="IPR035906">
    <property type="entry name" value="MetI-like_sf"/>
</dbReference>
<keyword evidence="9" id="KW-1185">Reference proteome</keyword>
<dbReference type="InterPro" id="IPR000515">
    <property type="entry name" value="MetI-like"/>
</dbReference>
<evidence type="ECO:0000256" key="3">
    <source>
        <dbReference type="ARBA" id="ARBA00022989"/>
    </source>
</evidence>
<dbReference type="PANTHER" id="PTHR43759:SF1">
    <property type="entry name" value="GLUCOSE IMPORT SYSTEM PERMEASE PROTEIN GLCT"/>
    <property type="match status" value="1"/>
</dbReference>
<keyword evidence="5" id="KW-0813">Transport</keyword>
<dbReference type="AlphaFoldDB" id="A0A411YE39"/>
<dbReference type="KEGG" id="erz:ER308_07825"/>
<protein>
    <submittedName>
        <fullName evidence="8">Sugar ABC transporter permease</fullName>
    </submittedName>
</protein>
<dbReference type="Pfam" id="PF00528">
    <property type="entry name" value="BPD_transp_1"/>
    <property type="match status" value="1"/>
</dbReference>
<feature type="transmembrane region" description="Helical" evidence="5">
    <location>
        <begin position="54"/>
        <end position="76"/>
    </location>
</feature>
<dbReference type="Proteomes" id="UP000291469">
    <property type="component" value="Chromosome"/>
</dbReference>
<dbReference type="GO" id="GO:0005886">
    <property type="term" value="C:plasma membrane"/>
    <property type="evidence" value="ECO:0007669"/>
    <property type="project" value="UniProtKB-SubCell"/>
</dbReference>
<dbReference type="PANTHER" id="PTHR43759">
    <property type="entry name" value="TREHALOSE TRANSPORT SYSTEM PERMEASE PROTEIN SUGA"/>
    <property type="match status" value="1"/>
</dbReference>